<proteinExistence type="predicted"/>
<dbReference type="SUPFAM" id="SSF48371">
    <property type="entry name" value="ARM repeat"/>
    <property type="match status" value="1"/>
</dbReference>
<dbReference type="Gene3D" id="1.25.10.10">
    <property type="entry name" value="Leucine-rich Repeat Variant"/>
    <property type="match status" value="1"/>
</dbReference>
<name>A0A1C7LW53_GRIFR</name>
<dbReference type="InterPro" id="IPR011989">
    <property type="entry name" value="ARM-like"/>
</dbReference>
<sequence length="440" mass="50885">MDWTNKWEGLLELDIFDVESAVSLVNKFKDLSTHEEDIAVWIHRLNMMTRTPEGCRTLGGVPGAAKSILLSIKREWEPAMKIAVLDAVRNFVYYPIPCMKDNSELSQVLLSLLEHEPSHYKSVAIFFAKFLAEQWCARMFQNDVISFLCRLLRADDAGKAQCMNIVSEFCAQFNDEAFDQLWKQLSFMPELRNAIWPECIRGSSKLARIALSLIKYLARHEQYHDIPDATSAFTLLTHEHESVRTECVQTITFLVRDERTRREMAKRWVVSLGGMLCDDSWRVRVASLNVIRDLVWSSSADEGIHDQILHSIVWTSLPTTLHYDHEDVREAGLRLIEGLLALDLFRDAVVSERTTTPLRSFNLPRLLNDDCVRVRWQCRRTLAELAKHDDTRHEWQRIGLDEYGFCEKSHSDGTKYYRNSEIVAERQPESAQDDDLKTCS</sequence>
<protein>
    <submittedName>
        <fullName evidence="1">Uncharacterized protein</fullName>
    </submittedName>
</protein>
<organism evidence="1 2">
    <name type="scientific">Grifola frondosa</name>
    <name type="common">Maitake</name>
    <name type="synonym">Polyporus frondosus</name>
    <dbReference type="NCBI Taxonomy" id="5627"/>
    <lineage>
        <taxon>Eukaryota</taxon>
        <taxon>Fungi</taxon>
        <taxon>Dikarya</taxon>
        <taxon>Basidiomycota</taxon>
        <taxon>Agaricomycotina</taxon>
        <taxon>Agaricomycetes</taxon>
        <taxon>Polyporales</taxon>
        <taxon>Grifolaceae</taxon>
        <taxon>Grifola</taxon>
    </lineage>
</organism>
<gene>
    <name evidence="1" type="ORF">A0H81_11006</name>
</gene>
<dbReference type="AlphaFoldDB" id="A0A1C7LW53"/>
<dbReference type="InterPro" id="IPR016024">
    <property type="entry name" value="ARM-type_fold"/>
</dbReference>
<dbReference type="EMBL" id="LUGG01000019">
    <property type="protein sequence ID" value="OBZ68930.1"/>
    <property type="molecule type" value="Genomic_DNA"/>
</dbReference>
<comment type="caution">
    <text evidence="1">The sequence shown here is derived from an EMBL/GenBank/DDBJ whole genome shotgun (WGS) entry which is preliminary data.</text>
</comment>
<evidence type="ECO:0000313" key="2">
    <source>
        <dbReference type="Proteomes" id="UP000092993"/>
    </source>
</evidence>
<keyword evidence="2" id="KW-1185">Reference proteome</keyword>
<reference evidence="1 2" key="1">
    <citation type="submission" date="2016-03" db="EMBL/GenBank/DDBJ databases">
        <title>Whole genome sequencing of Grifola frondosa 9006-11.</title>
        <authorList>
            <person name="Min B."/>
            <person name="Park H."/>
            <person name="Kim J.-G."/>
            <person name="Cho H."/>
            <person name="Oh Y.-L."/>
            <person name="Kong W.-S."/>
            <person name="Choi I.-G."/>
        </authorList>
    </citation>
    <scope>NUCLEOTIDE SEQUENCE [LARGE SCALE GENOMIC DNA]</scope>
    <source>
        <strain evidence="1 2">9006-11</strain>
    </source>
</reference>
<accession>A0A1C7LW53</accession>
<evidence type="ECO:0000313" key="1">
    <source>
        <dbReference type="EMBL" id="OBZ68930.1"/>
    </source>
</evidence>
<dbReference type="Proteomes" id="UP000092993">
    <property type="component" value="Unassembled WGS sequence"/>
</dbReference>